<dbReference type="STRING" id="31246.A0A183Q8A7"/>
<dbReference type="InterPro" id="IPR001680">
    <property type="entry name" value="WD40_rpt"/>
</dbReference>
<dbReference type="EMBL" id="UZAL01054991">
    <property type="protein sequence ID" value="VDP88734.1"/>
    <property type="molecule type" value="Genomic_DNA"/>
</dbReference>
<dbReference type="AlphaFoldDB" id="A0A183Q8A7"/>
<organism evidence="1 2">
    <name type="scientific">Schistosoma mattheei</name>
    <dbReference type="NCBI Taxonomy" id="31246"/>
    <lineage>
        <taxon>Eukaryota</taxon>
        <taxon>Metazoa</taxon>
        <taxon>Spiralia</taxon>
        <taxon>Lophotrochozoa</taxon>
        <taxon>Platyhelminthes</taxon>
        <taxon>Trematoda</taxon>
        <taxon>Digenea</taxon>
        <taxon>Strigeidida</taxon>
        <taxon>Schistosomatoidea</taxon>
        <taxon>Schistosomatidae</taxon>
        <taxon>Schistosoma</taxon>
    </lineage>
</organism>
<dbReference type="PROSITE" id="PS50082">
    <property type="entry name" value="WD_REPEATS_2"/>
    <property type="match status" value="1"/>
</dbReference>
<name>A0A183Q8A7_9TREM</name>
<gene>
    <name evidence="1" type="ORF">SMTD_LOCUS22843</name>
</gene>
<accession>A0A183Q8A7</accession>
<dbReference type="PANTHER" id="PTHR44489">
    <property type="match status" value="1"/>
</dbReference>
<reference evidence="1 2" key="1">
    <citation type="submission" date="2018-11" db="EMBL/GenBank/DDBJ databases">
        <authorList>
            <consortium name="Pathogen Informatics"/>
        </authorList>
    </citation>
    <scope>NUCLEOTIDE SEQUENCE [LARGE SCALE GENOMIC DNA]</scope>
    <source>
        <strain>Denwood</strain>
        <strain evidence="2">Zambia</strain>
    </source>
</reference>
<dbReference type="PROSITE" id="PS50294">
    <property type="entry name" value="WD_REPEATS_REGION"/>
    <property type="match status" value="1"/>
</dbReference>
<proteinExistence type="predicted"/>
<dbReference type="Proteomes" id="UP000269396">
    <property type="component" value="Unassembled WGS sequence"/>
</dbReference>
<dbReference type="InterPro" id="IPR015943">
    <property type="entry name" value="WD40/YVTN_repeat-like_dom_sf"/>
</dbReference>
<dbReference type="InterPro" id="IPR036322">
    <property type="entry name" value="WD40_repeat_dom_sf"/>
</dbReference>
<protein>
    <submittedName>
        <fullName evidence="1">Uncharacterized protein</fullName>
    </submittedName>
</protein>
<feature type="non-terminal residue" evidence="1">
    <location>
        <position position="154"/>
    </location>
</feature>
<dbReference type="Gene3D" id="2.130.10.10">
    <property type="entry name" value="YVTN repeat-like/Quinoprotein amine dehydrogenase"/>
    <property type="match status" value="1"/>
</dbReference>
<evidence type="ECO:0000313" key="1">
    <source>
        <dbReference type="EMBL" id="VDP88734.1"/>
    </source>
</evidence>
<keyword evidence="2" id="KW-1185">Reference proteome</keyword>
<sequence length="154" mass="17386">MKKSISSKFNSFKYVFKVFVGHKDVVRKILCVNDYIISGSQDKTAICWNFHTGAILNTFKGHTRLVNAIAYYGTVTNVFRNDNSSEMFSTAGNFERVYTGSADRTAKSWSLKTSKCVVTFEGHTQPITVMEIIKDGEILLTASIDNTIRSWFTE</sequence>
<dbReference type="InterPro" id="IPR044715">
    <property type="entry name" value="WDR86-like"/>
</dbReference>
<dbReference type="SUPFAM" id="SSF50978">
    <property type="entry name" value="WD40 repeat-like"/>
    <property type="match status" value="1"/>
</dbReference>
<dbReference type="Pfam" id="PF00400">
    <property type="entry name" value="WD40"/>
    <property type="match status" value="3"/>
</dbReference>
<dbReference type="PANTHER" id="PTHR44489:SF11">
    <property type="entry name" value="WD REPEAT DOMAIN 86"/>
    <property type="match status" value="1"/>
</dbReference>
<dbReference type="SMART" id="SM00320">
    <property type="entry name" value="WD40"/>
    <property type="match status" value="3"/>
</dbReference>
<evidence type="ECO:0000313" key="2">
    <source>
        <dbReference type="Proteomes" id="UP000269396"/>
    </source>
</evidence>